<feature type="modified residue" description="4-aspartylphosphate" evidence="2">
    <location>
        <position position="57"/>
    </location>
</feature>
<dbReference type="GO" id="GO:0003677">
    <property type="term" value="F:DNA binding"/>
    <property type="evidence" value="ECO:0007669"/>
    <property type="project" value="UniProtKB-KW"/>
</dbReference>
<feature type="DNA-binding region" description="OmpR/PhoB-type" evidence="3">
    <location>
        <begin position="131"/>
        <end position="229"/>
    </location>
</feature>
<reference evidence="7 8" key="1">
    <citation type="submission" date="2022-06" db="EMBL/GenBank/DDBJ databases">
        <title>Genomic Encyclopedia of Archaeal and Bacterial Type Strains, Phase II (KMG-II): from individual species to whole genera.</title>
        <authorList>
            <person name="Goeker M."/>
        </authorList>
    </citation>
    <scope>NUCLEOTIDE SEQUENCE [LARGE SCALE GENOMIC DNA]</scope>
    <source>
        <strain evidence="7 8">DSM 40477</strain>
    </source>
</reference>
<name>A0ABT1I4H8_STRSD</name>
<sequence length="251" mass="26618">MLGGVGPRVLVVDDEVGVRRALRRGLTAEGMEVLTAADGHSALRAALTGSFDVVLLDIMLPGLSGYRVLERMRAEGVHTPVLLVSAKDGEIDQADGLDLGADGYVVKPFSFVVLVAQVRAMLRRGASAGAARRLRLGELVVERATREVTVAGRPVSLSPREYAVLDALVGRAGSVVTKDELLRAVWGDEQAATRNAVEVYVGYLRRKLDAVGAGRLVRTVRGHGYLASDEPDGDENPQGPARVAVPPPVRG</sequence>
<evidence type="ECO:0000259" key="5">
    <source>
        <dbReference type="PROSITE" id="PS50110"/>
    </source>
</evidence>
<dbReference type="Gene3D" id="1.10.10.10">
    <property type="entry name" value="Winged helix-like DNA-binding domain superfamily/Winged helix DNA-binding domain"/>
    <property type="match status" value="1"/>
</dbReference>
<dbReference type="EMBL" id="JAMTCP010000084">
    <property type="protein sequence ID" value="MCP2262628.1"/>
    <property type="molecule type" value="Genomic_DNA"/>
</dbReference>
<keyword evidence="8" id="KW-1185">Reference proteome</keyword>
<dbReference type="InterPro" id="IPR001867">
    <property type="entry name" value="OmpR/PhoB-type_DNA-bd"/>
</dbReference>
<dbReference type="Pfam" id="PF00072">
    <property type="entry name" value="Response_reg"/>
    <property type="match status" value="1"/>
</dbReference>
<dbReference type="Gene3D" id="6.10.250.690">
    <property type="match status" value="1"/>
</dbReference>
<keyword evidence="1 3" id="KW-0238">DNA-binding</keyword>
<feature type="domain" description="OmpR/PhoB-type" evidence="6">
    <location>
        <begin position="131"/>
        <end position="229"/>
    </location>
</feature>
<proteinExistence type="predicted"/>
<evidence type="ECO:0000313" key="7">
    <source>
        <dbReference type="EMBL" id="MCP2262628.1"/>
    </source>
</evidence>
<dbReference type="Gene3D" id="3.40.50.2300">
    <property type="match status" value="1"/>
</dbReference>
<dbReference type="CDD" id="cd00383">
    <property type="entry name" value="trans_reg_C"/>
    <property type="match status" value="1"/>
</dbReference>
<dbReference type="InterPro" id="IPR011006">
    <property type="entry name" value="CheY-like_superfamily"/>
</dbReference>
<dbReference type="SMART" id="SM00448">
    <property type="entry name" value="REC"/>
    <property type="match status" value="1"/>
</dbReference>
<dbReference type="CDD" id="cd17574">
    <property type="entry name" value="REC_OmpR"/>
    <property type="match status" value="1"/>
</dbReference>
<dbReference type="PANTHER" id="PTHR48111:SF36">
    <property type="entry name" value="TRANSCRIPTIONAL REGULATORY PROTEIN CUTR"/>
    <property type="match status" value="1"/>
</dbReference>
<feature type="region of interest" description="Disordered" evidence="4">
    <location>
        <begin position="225"/>
        <end position="251"/>
    </location>
</feature>
<evidence type="ECO:0000259" key="6">
    <source>
        <dbReference type="PROSITE" id="PS51755"/>
    </source>
</evidence>
<feature type="domain" description="Response regulatory" evidence="5">
    <location>
        <begin position="8"/>
        <end position="122"/>
    </location>
</feature>
<evidence type="ECO:0000256" key="3">
    <source>
        <dbReference type="PROSITE-ProRule" id="PRU01091"/>
    </source>
</evidence>
<keyword evidence="2" id="KW-0597">Phosphoprotein</keyword>
<accession>A0ABT1I4H8</accession>
<dbReference type="InterPro" id="IPR001789">
    <property type="entry name" value="Sig_transdc_resp-reg_receiver"/>
</dbReference>
<organism evidence="7 8">
    <name type="scientific">Streptoalloteichus tenebrarius (strain ATCC 17920 / DSM 40477 / JCM 4838 / CBS 697.72 / NBRC 16177 / NCIMB 11028 / NRRL B-12390 / A12253. 1 / ISP 5477)</name>
    <name type="common">Streptomyces tenebrarius</name>
    <dbReference type="NCBI Taxonomy" id="1933"/>
    <lineage>
        <taxon>Bacteria</taxon>
        <taxon>Bacillati</taxon>
        <taxon>Actinomycetota</taxon>
        <taxon>Actinomycetes</taxon>
        <taxon>Pseudonocardiales</taxon>
        <taxon>Pseudonocardiaceae</taxon>
        <taxon>Streptoalloteichus</taxon>
    </lineage>
</organism>
<dbReference type="PROSITE" id="PS50110">
    <property type="entry name" value="RESPONSE_REGULATORY"/>
    <property type="match status" value="1"/>
</dbReference>
<dbReference type="InterPro" id="IPR039420">
    <property type="entry name" value="WalR-like"/>
</dbReference>
<dbReference type="Pfam" id="PF00486">
    <property type="entry name" value="Trans_reg_C"/>
    <property type="match status" value="1"/>
</dbReference>
<comment type="caution">
    <text evidence="7">The sequence shown here is derived from an EMBL/GenBank/DDBJ whole genome shotgun (WGS) entry which is preliminary data.</text>
</comment>
<dbReference type="SMART" id="SM00862">
    <property type="entry name" value="Trans_reg_C"/>
    <property type="match status" value="1"/>
</dbReference>
<dbReference type="PANTHER" id="PTHR48111">
    <property type="entry name" value="REGULATOR OF RPOS"/>
    <property type="match status" value="1"/>
</dbReference>
<dbReference type="RefSeq" id="WP_253674860.1">
    <property type="nucleotide sequence ID" value="NZ_JAMTCP010000084.1"/>
</dbReference>
<protein>
    <submittedName>
        <fullName evidence="7">DNA-binding response regulator, OmpR family, contains REC and winged-helix (WHTH) domain</fullName>
    </submittedName>
</protein>
<evidence type="ECO:0000256" key="1">
    <source>
        <dbReference type="ARBA" id="ARBA00023125"/>
    </source>
</evidence>
<evidence type="ECO:0000313" key="8">
    <source>
        <dbReference type="Proteomes" id="UP001205311"/>
    </source>
</evidence>
<evidence type="ECO:0000256" key="4">
    <source>
        <dbReference type="SAM" id="MobiDB-lite"/>
    </source>
</evidence>
<gene>
    <name evidence="7" type="ORF">LX15_006370</name>
</gene>
<evidence type="ECO:0000256" key="2">
    <source>
        <dbReference type="PROSITE-ProRule" id="PRU00169"/>
    </source>
</evidence>
<dbReference type="Proteomes" id="UP001205311">
    <property type="component" value="Unassembled WGS sequence"/>
</dbReference>
<dbReference type="SUPFAM" id="SSF52172">
    <property type="entry name" value="CheY-like"/>
    <property type="match status" value="1"/>
</dbReference>
<dbReference type="InterPro" id="IPR036388">
    <property type="entry name" value="WH-like_DNA-bd_sf"/>
</dbReference>
<dbReference type="PROSITE" id="PS51755">
    <property type="entry name" value="OMPR_PHOB"/>
    <property type="match status" value="1"/>
</dbReference>